<feature type="compositionally biased region" description="Low complexity" evidence="3">
    <location>
        <begin position="47"/>
        <end position="59"/>
    </location>
</feature>
<dbReference type="AlphaFoldDB" id="A0A930VFQ9"/>
<dbReference type="PANTHER" id="PTHR10587">
    <property type="entry name" value="GLYCOSYL TRANSFERASE-RELATED"/>
    <property type="match status" value="1"/>
</dbReference>
<dbReference type="Gene3D" id="3.20.20.370">
    <property type="entry name" value="Glycoside hydrolase/deacetylase"/>
    <property type="match status" value="1"/>
</dbReference>
<dbReference type="Proteomes" id="UP000660668">
    <property type="component" value="Unassembled WGS sequence"/>
</dbReference>
<comment type="caution">
    <text evidence="5">The sequence shown here is derived from an EMBL/GenBank/DDBJ whole genome shotgun (WGS) entry which is preliminary data.</text>
</comment>
<evidence type="ECO:0000313" key="5">
    <source>
        <dbReference type="EMBL" id="MBF4766669.1"/>
    </source>
</evidence>
<dbReference type="PANTHER" id="PTHR10587:SF133">
    <property type="entry name" value="CHITIN DEACETYLASE 1-RELATED"/>
    <property type="match status" value="1"/>
</dbReference>
<proteinExistence type="predicted"/>
<dbReference type="CDD" id="cd10917">
    <property type="entry name" value="CE4_NodB_like_6s_7s"/>
    <property type="match status" value="1"/>
</dbReference>
<dbReference type="GO" id="GO:0046872">
    <property type="term" value="F:metal ion binding"/>
    <property type="evidence" value="ECO:0007669"/>
    <property type="project" value="UniProtKB-KW"/>
</dbReference>
<gene>
    <name evidence="5" type="ORF">ISU10_02675</name>
</gene>
<dbReference type="InterPro" id="IPR002509">
    <property type="entry name" value="NODB_dom"/>
</dbReference>
<dbReference type="PROSITE" id="PS51677">
    <property type="entry name" value="NODB"/>
    <property type="match status" value="1"/>
</dbReference>
<evidence type="ECO:0000256" key="1">
    <source>
        <dbReference type="ARBA" id="ARBA00022723"/>
    </source>
</evidence>
<keyword evidence="1" id="KW-0479">Metal-binding</keyword>
<dbReference type="Pfam" id="PF01522">
    <property type="entry name" value="Polysacc_deac_1"/>
    <property type="match status" value="1"/>
</dbReference>
<protein>
    <submittedName>
        <fullName evidence="5">Polysaccharide deacetylase family protein</fullName>
    </submittedName>
</protein>
<name>A0A930VFQ9_9ACTN</name>
<dbReference type="EMBL" id="JADKPO010000002">
    <property type="protein sequence ID" value="MBF4766669.1"/>
    <property type="molecule type" value="Genomic_DNA"/>
</dbReference>
<dbReference type="SUPFAM" id="SSF88713">
    <property type="entry name" value="Glycoside hydrolase/deacetylase"/>
    <property type="match status" value="1"/>
</dbReference>
<feature type="region of interest" description="Disordered" evidence="3">
    <location>
        <begin position="1"/>
        <end position="59"/>
    </location>
</feature>
<keyword evidence="6" id="KW-1185">Reference proteome</keyword>
<feature type="domain" description="NodB homology" evidence="4">
    <location>
        <begin position="79"/>
        <end position="266"/>
    </location>
</feature>
<evidence type="ECO:0000256" key="2">
    <source>
        <dbReference type="ARBA" id="ARBA00022801"/>
    </source>
</evidence>
<organism evidence="5 6">
    <name type="scientific">Nocardioides agariphilus</name>
    <dbReference type="NCBI Taxonomy" id="433664"/>
    <lineage>
        <taxon>Bacteria</taxon>
        <taxon>Bacillati</taxon>
        <taxon>Actinomycetota</taxon>
        <taxon>Actinomycetes</taxon>
        <taxon>Propionibacteriales</taxon>
        <taxon>Nocardioidaceae</taxon>
        <taxon>Nocardioides</taxon>
    </lineage>
</organism>
<dbReference type="GO" id="GO:0005975">
    <property type="term" value="P:carbohydrate metabolic process"/>
    <property type="evidence" value="ECO:0007669"/>
    <property type="project" value="InterPro"/>
</dbReference>
<dbReference type="GO" id="GO:0016810">
    <property type="term" value="F:hydrolase activity, acting on carbon-nitrogen (but not peptide) bonds"/>
    <property type="evidence" value="ECO:0007669"/>
    <property type="project" value="InterPro"/>
</dbReference>
<dbReference type="InterPro" id="IPR011330">
    <property type="entry name" value="Glyco_hydro/deAcase_b/a-brl"/>
</dbReference>
<dbReference type="InterPro" id="IPR050248">
    <property type="entry name" value="Polysacc_deacetylase_ArnD"/>
</dbReference>
<accession>A0A930VFQ9</accession>
<dbReference type="GO" id="GO:0016020">
    <property type="term" value="C:membrane"/>
    <property type="evidence" value="ECO:0007669"/>
    <property type="project" value="TreeGrafter"/>
</dbReference>
<reference evidence="5" key="1">
    <citation type="submission" date="2020-11" db="EMBL/GenBank/DDBJ databases">
        <title>Nocardioides cynanchi sp. nov., isolated from soil of rhizosphere of Cynanchum wilfordii.</title>
        <authorList>
            <person name="Lee J.-S."/>
            <person name="Suh M.K."/>
            <person name="Kim J.-S."/>
        </authorList>
    </citation>
    <scope>NUCLEOTIDE SEQUENCE</scope>
    <source>
        <strain evidence="5">KCTC 19276</strain>
    </source>
</reference>
<evidence type="ECO:0000259" key="4">
    <source>
        <dbReference type="PROSITE" id="PS51677"/>
    </source>
</evidence>
<evidence type="ECO:0000313" key="6">
    <source>
        <dbReference type="Proteomes" id="UP000660668"/>
    </source>
</evidence>
<sequence>MTCALLLTGCTPDASSDPARAEPLPTASPTGPRPTASQPPGSPPATPTSTATTSPPPAACAIPARFAGQDLEQLPLAAKKIALTFDAGANAAGVDPILLTLSRQRVKATFFLTGAFVRRFPGRARRIAELHLVGNHTDTHPDLTTLSDDEIRVEVRRAQETIVRETGQDPRRFFRFPFGARDVRAIRIVNRRCYVAFRWTVDTLGWKGTSSGVTVASVVRRVVDAARPGAIVLMHVGANPQDASTLDADALPTVIRELRAAGYHLVPLSAVMSQLP</sequence>
<evidence type="ECO:0000256" key="3">
    <source>
        <dbReference type="SAM" id="MobiDB-lite"/>
    </source>
</evidence>
<keyword evidence="2" id="KW-0378">Hydrolase</keyword>